<dbReference type="InterPro" id="IPR048366">
    <property type="entry name" value="TNP-like_GBD"/>
</dbReference>
<keyword evidence="4" id="KW-1185">Reference proteome</keyword>
<dbReference type="AlphaFoldDB" id="A0AAV0XFB4"/>
<feature type="region of interest" description="Disordered" evidence="1">
    <location>
        <begin position="47"/>
        <end position="68"/>
    </location>
</feature>
<evidence type="ECO:0000313" key="3">
    <source>
        <dbReference type="EMBL" id="CAI6366893.1"/>
    </source>
</evidence>
<proteinExistence type="predicted"/>
<reference evidence="3 4" key="1">
    <citation type="submission" date="2023-01" db="EMBL/GenBank/DDBJ databases">
        <authorList>
            <person name="Whitehead M."/>
        </authorList>
    </citation>
    <scope>NUCLEOTIDE SEQUENCE [LARGE SCALE GENOMIC DNA]</scope>
</reference>
<name>A0AAV0XFB4_9HEMI</name>
<organism evidence="3 4">
    <name type="scientific">Macrosiphum euphorbiae</name>
    <name type="common">potato aphid</name>
    <dbReference type="NCBI Taxonomy" id="13131"/>
    <lineage>
        <taxon>Eukaryota</taxon>
        <taxon>Metazoa</taxon>
        <taxon>Ecdysozoa</taxon>
        <taxon>Arthropoda</taxon>
        <taxon>Hexapoda</taxon>
        <taxon>Insecta</taxon>
        <taxon>Pterygota</taxon>
        <taxon>Neoptera</taxon>
        <taxon>Paraneoptera</taxon>
        <taxon>Hemiptera</taxon>
        <taxon>Sternorrhyncha</taxon>
        <taxon>Aphidomorpha</taxon>
        <taxon>Aphidoidea</taxon>
        <taxon>Aphididae</taxon>
        <taxon>Macrosiphini</taxon>
        <taxon>Macrosiphum</taxon>
    </lineage>
</organism>
<evidence type="ECO:0000259" key="2">
    <source>
        <dbReference type="Pfam" id="PF21788"/>
    </source>
</evidence>
<sequence length="68" mass="7649">MAMQFFGHSVAAAMEHYKEKGIESLKNCLPTIMFIKRINKLIDAMNSQQPSDGLKPDPLSNHNSVNIF</sequence>
<gene>
    <name evidence="3" type="ORF">MEUPH1_LOCUS21428</name>
</gene>
<dbReference type="Proteomes" id="UP001160148">
    <property type="component" value="Unassembled WGS sequence"/>
</dbReference>
<dbReference type="EMBL" id="CARXXK010000004">
    <property type="protein sequence ID" value="CAI6366893.1"/>
    <property type="molecule type" value="Genomic_DNA"/>
</dbReference>
<feature type="domain" description="Transposable element P transposase-like GTP-binding insertion" evidence="2">
    <location>
        <begin position="2"/>
        <end position="51"/>
    </location>
</feature>
<evidence type="ECO:0000313" key="4">
    <source>
        <dbReference type="Proteomes" id="UP001160148"/>
    </source>
</evidence>
<evidence type="ECO:0000256" key="1">
    <source>
        <dbReference type="SAM" id="MobiDB-lite"/>
    </source>
</evidence>
<accession>A0AAV0XFB4</accession>
<dbReference type="Pfam" id="PF21788">
    <property type="entry name" value="TNP-like_GBD"/>
    <property type="match status" value="1"/>
</dbReference>
<comment type="caution">
    <text evidence="3">The sequence shown here is derived from an EMBL/GenBank/DDBJ whole genome shotgun (WGS) entry which is preliminary data.</text>
</comment>
<protein>
    <recommendedName>
        <fullName evidence="2">Transposable element P transposase-like GTP-binding insertion domain-containing protein</fullName>
    </recommendedName>
</protein>